<feature type="compositionally biased region" description="Low complexity" evidence="1">
    <location>
        <begin position="63"/>
        <end position="73"/>
    </location>
</feature>
<protein>
    <recommendedName>
        <fullName evidence="4">Peptidylprolyl isomerase</fullName>
    </recommendedName>
</protein>
<feature type="compositionally biased region" description="Low complexity" evidence="1">
    <location>
        <begin position="14"/>
        <end position="25"/>
    </location>
</feature>
<comment type="caution">
    <text evidence="2">The sequence shown here is derived from an EMBL/GenBank/DDBJ whole genome shotgun (WGS) entry which is preliminary data.</text>
</comment>
<organism evidence="2 3">
    <name type="scientific">Prorocentrum cordatum</name>
    <dbReference type="NCBI Taxonomy" id="2364126"/>
    <lineage>
        <taxon>Eukaryota</taxon>
        <taxon>Sar</taxon>
        <taxon>Alveolata</taxon>
        <taxon>Dinophyceae</taxon>
        <taxon>Prorocentrales</taxon>
        <taxon>Prorocentraceae</taxon>
        <taxon>Prorocentrum</taxon>
    </lineage>
</organism>
<evidence type="ECO:0000256" key="1">
    <source>
        <dbReference type="SAM" id="MobiDB-lite"/>
    </source>
</evidence>
<feature type="compositionally biased region" description="Pro residues" evidence="1">
    <location>
        <begin position="53"/>
        <end position="62"/>
    </location>
</feature>
<dbReference type="Proteomes" id="UP001189429">
    <property type="component" value="Unassembled WGS sequence"/>
</dbReference>
<sequence>MAVRSFVRRRRQPLRLPRSTASASGGCSGGGALQAELGDRRGAMATPARLEPPGGPAGPPREPAGAEPAPQGRHVGGRSPPEQAQGCPAAEGGHPAPAASPDEALDGGFVLVDQVRVVFVAPDGTESGLATFPGTPDYGMLWRAARECAGGRRRVVISMDGVRLCNGNTRQLLESATLGWGEAGHPGLASVILDLAPEGEEAALRRRQLAAAWAPLLCAGLLAAAAACGARAAQQCAPARGAAAAAEQCAARRRAAAQAVAEEGRAAAEEGAAAEQCAAGRRGAAKSTDEAEWAAVEEPDVAAARSARKPITLRARESTRETISVPRGCSVVAAFYGDGARGRGRDVTDIVKRRHASGQELRASNELFGDPVKNKVKVLLVDVQVPKTFSARENTNETITVPRGYSVVAAFYGHGDRGEGFDVTDIVKRRHASGRVLHASNELFGDPAKGKVKTLLVDVEEVVTFSARENTNETINVPSGYVVVAAFYGDDARVNGRDVTDIVKRREASGQSLRASNKLFGDPLFGKVKTLFVDVGERQNFITRQNTKEAMSAPTDDPYYYEYYYYYS</sequence>
<evidence type="ECO:0000313" key="3">
    <source>
        <dbReference type="Proteomes" id="UP001189429"/>
    </source>
</evidence>
<evidence type="ECO:0000313" key="2">
    <source>
        <dbReference type="EMBL" id="CAK0795917.1"/>
    </source>
</evidence>
<proteinExistence type="predicted"/>
<dbReference type="EMBL" id="CAUYUJ010001436">
    <property type="protein sequence ID" value="CAK0795917.1"/>
    <property type="molecule type" value="Genomic_DNA"/>
</dbReference>
<evidence type="ECO:0008006" key="4">
    <source>
        <dbReference type="Google" id="ProtNLM"/>
    </source>
</evidence>
<feature type="compositionally biased region" description="Basic residues" evidence="1">
    <location>
        <begin position="1"/>
        <end position="13"/>
    </location>
</feature>
<reference evidence="2" key="1">
    <citation type="submission" date="2023-10" db="EMBL/GenBank/DDBJ databases">
        <authorList>
            <person name="Chen Y."/>
            <person name="Shah S."/>
            <person name="Dougan E. K."/>
            <person name="Thang M."/>
            <person name="Chan C."/>
        </authorList>
    </citation>
    <scope>NUCLEOTIDE SEQUENCE [LARGE SCALE GENOMIC DNA]</scope>
</reference>
<name>A0ABN9PYS7_9DINO</name>
<feature type="compositionally biased region" description="Low complexity" evidence="1">
    <location>
        <begin position="86"/>
        <end position="99"/>
    </location>
</feature>
<accession>A0ABN9PYS7</accession>
<feature type="region of interest" description="Disordered" evidence="1">
    <location>
        <begin position="1"/>
        <end position="104"/>
    </location>
</feature>
<gene>
    <name evidence="2" type="ORF">PCOR1329_LOCUS5438</name>
</gene>
<keyword evidence="3" id="KW-1185">Reference proteome</keyword>